<dbReference type="Gene3D" id="3.30.70.120">
    <property type="match status" value="1"/>
</dbReference>
<dbReference type="PANTHER" id="PTHR41774:SF1">
    <property type="entry name" value="NGG1P INTERACTING FACTOR NIF3"/>
    <property type="match status" value="1"/>
</dbReference>
<evidence type="ECO:0000313" key="2">
    <source>
        <dbReference type="EMBL" id="OCH92052.1"/>
    </source>
</evidence>
<dbReference type="AlphaFoldDB" id="A0A8E2DLY1"/>
<organism evidence="2 3">
    <name type="scientific">Obba rivulosa</name>
    <dbReference type="NCBI Taxonomy" id="1052685"/>
    <lineage>
        <taxon>Eukaryota</taxon>
        <taxon>Fungi</taxon>
        <taxon>Dikarya</taxon>
        <taxon>Basidiomycota</taxon>
        <taxon>Agaricomycotina</taxon>
        <taxon>Agaricomycetes</taxon>
        <taxon>Polyporales</taxon>
        <taxon>Gelatoporiaceae</taxon>
        <taxon>Obba</taxon>
    </lineage>
</organism>
<keyword evidence="3" id="KW-1185">Reference proteome</keyword>
<reference evidence="2 3" key="1">
    <citation type="submission" date="2016-07" db="EMBL/GenBank/DDBJ databases">
        <title>Draft genome of the white-rot fungus Obba rivulosa 3A-2.</title>
        <authorList>
            <consortium name="DOE Joint Genome Institute"/>
            <person name="Miettinen O."/>
            <person name="Riley R."/>
            <person name="Acob R."/>
            <person name="Barry K."/>
            <person name="Cullen D."/>
            <person name="De Vries R."/>
            <person name="Hainaut M."/>
            <person name="Hatakka A."/>
            <person name="Henrissat B."/>
            <person name="Hilden K."/>
            <person name="Kuo R."/>
            <person name="Labutti K."/>
            <person name="Lipzen A."/>
            <person name="Makela M.R."/>
            <person name="Sandor L."/>
            <person name="Spatafora J.W."/>
            <person name="Grigoriev I.V."/>
            <person name="Hibbett D.S."/>
        </authorList>
    </citation>
    <scope>NUCLEOTIDE SEQUENCE [LARGE SCALE GENOMIC DNA]</scope>
    <source>
        <strain evidence="2 3">3A-2</strain>
    </source>
</reference>
<accession>A0A8E2DLY1</accession>
<dbReference type="Proteomes" id="UP000250043">
    <property type="component" value="Unassembled WGS sequence"/>
</dbReference>
<gene>
    <name evidence="2" type="ORF">OBBRIDRAFT_774165</name>
</gene>
<evidence type="ECO:0000256" key="1">
    <source>
        <dbReference type="ARBA" id="ARBA00020998"/>
    </source>
</evidence>
<dbReference type="InterPro" id="IPR036069">
    <property type="entry name" value="DUF34/NIF3_sf"/>
</dbReference>
<dbReference type="PANTHER" id="PTHR41774">
    <property type="match status" value="1"/>
</dbReference>
<dbReference type="SUPFAM" id="SSF102705">
    <property type="entry name" value="NIF3 (NGG1p interacting factor 3)-like"/>
    <property type="match status" value="1"/>
</dbReference>
<dbReference type="EMBL" id="KV722375">
    <property type="protein sequence ID" value="OCH92052.1"/>
    <property type="molecule type" value="Genomic_DNA"/>
</dbReference>
<evidence type="ECO:0000313" key="3">
    <source>
        <dbReference type="Proteomes" id="UP000250043"/>
    </source>
</evidence>
<dbReference type="InterPro" id="IPR015867">
    <property type="entry name" value="N-reg_PII/ATP_PRibTrfase_C"/>
</dbReference>
<sequence length="115" mass="12955">MARFKLVFFSPVASTQRVLQHLFATYPHHVGRIGLYGGCAFVTRGTGQFMPLQGAQPAIGVVGAQEFVEEDRVEVVVSETPEGGERVQMRSVLEELKKVHPYEEVAYDIYRLEDR</sequence>
<name>A0A8E2DLY1_9APHY</name>
<dbReference type="OrthoDB" id="15981at2759"/>
<proteinExistence type="predicted"/>
<protein>
    <recommendedName>
        <fullName evidence="1">ATP phosphoribosyltransferase</fullName>
    </recommendedName>
</protein>